<reference evidence="10" key="2">
    <citation type="submission" date="2022-10" db="EMBL/GenBank/DDBJ databases">
        <authorList>
            <consortium name="ENA_rothamsted_submissions"/>
            <consortium name="culmorum"/>
            <person name="King R."/>
        </authorList>
    </citation>
    <scope>NUCLEOTIDE SEQUENCE</scope>
</reference>
<dbReference type="SMART" id="SM00244">
    <property type="entry name" value="PHB"/>
    <property type="match status" value="1"/>
</dbReference>
<name>A0A9P0NRB5_APHGO</name>
<keyword evidence="7" id="KW-0472">Membrane</keyword>
<dbReference type="GO" id="GO:0015485">
    <property type="term" value="F:cholesterol binding"/>
    <property type="evidence" value="ECO:0007669"/>
    <property type="project" value="TreeGrafter"/>
</dbReference>
<dbReference type="AlphaFoldDB" id="A0A9P0NRB5"/>
<gene>
    <name evidence="10" type="ORF">APHIGO_LOCUS10410</name>
</gene>
<dbReference type="EMBL" id="OU899037">
    <property type="protein sequence ID" value="CAH1736734.1"/>
    <property type="molecule type" value="Genomic_DNA"/>
</dbReference>
<dbReference type="FunFam" id="3.30.479.30:FF:000009">
    <property type="entry name" value="Erlin-2 isoform 1"/>
    <property type="match status" value="1"/>
</dbReference>
<dbReference type="GO" id="GO:0032991">
    <property type="term" value="C:protein-containing complex"/>
    <property type="evidence" value="ECO:0007669"/>
    <property type="project" value="UniProtKB-ARBA"/>
</dbReference>
<proteinExistence type="inferred from homology"/>
<evidence type="ECO:0000256" key="4">
    <source>
        <dbReference type="ARBA" id="ARBA00022824"/>
    </source>
</evidence>
<keyword evidence="6" id="KW-1133">Transmembrane helix</keyword>
<keyword evidence="8" id="KW-0325">Glycoprotein</keyword>
<dbReference type="GO" id="GO:0005789">
    <property type="term" value="C:endoplasmic reticulum membrane"/>
    <property type="evidence" value="ECO:0007669"/>
    <property type="project" value="UniProtKB-SubCell"/>
</dbReference>
<dbReference type="PANTHER" id="PTHR15351:SF3">
    <property type="entry name" value="ERLIN"/>
    <property type="match status" value="1"/>
</dbReference>
<dbReference type="GO" id="GO:0032933">
    <property type="term" value="P:SREBP signaling pathway"/>
    <property type="evidence" value="ECO:0007669"/>
    <property type="project" value="TreeGrafter"/>
</dbReference>
<dbReference type="Gene3D" id="3.30.479.30">
    <property type="entry name" value="Band 7 domain"/>
    <property type="match status" value="1"/>
</dbReference>
<evidence type="ECO:0000259" key="9">
    <source>
        <dbReference type="SMART" id="SM00244"/>
    </source>
</evidence>
<dbReference type="InterPro" id="IPR001107">
    <property type="entry name" value="Band_7"/>
</dbReference>
<evidence type="ECO:0000313" key="10">
    <source>
        <dbReference type="EMBL" id="CAH1736734.1"/>
    </source>
</evidence>
<evidence type="ECO:0000256" key="6">
    <source>
        <dbReference type="ARBA" id="ARBA00022989"/>
    </source>
</evidence>
<evidence type="ECO:0000256" key="5">
    <source>
        <dbReference type="ARBA" id="ARBA00022968"/>
    </source>
</evidence>
<feature type="domain" description="Band 7" evidence="9">
    <location>
        <begin position="1"/>
        <end position="136"/>
    </location>
</feature>
<accession>A0A9P0NRB5</accession>
<reference evidence="10" key="1">
    <citation type="submission" date="2022-02" db="EMBL/GenBank/DDBJ databases">
        <authorList>
            <person name="King R."/>
        </authorList>
    </citation>
    <scope>NUCLEOTIDE SEQUENCE</scope>
</reference>
<sequence>MMPFLTTFRSVQVTLQTDEVKNVPCGTSGGVMIYFDRIEVVNILNADSVFDIVKNYTADYDKTLIFNKVHHELNQFCSVHNLHEVYIDLFDQIDENLKVALQKDLTEMAPGLKVHAVRVTKPKIPETIRKNYEIMEAEKTKLLIAEQRQKVVEKEAETERKRAIIEAEKQAQVSKIEFEQKIMEKESIKQISVIEDTIHLDKEKSAADAEFYRIKMQADSNKLLLTKEYLEFKRIESLGNNTKVYYGPDLPKIFMQQYVPL</sequence>
<comment type="similarity">
    <text evidence="2">Belongs to the band 7/mec-2 family.</text>
</comment>
<evidence type="ECO:0000313" key="11">
    <source>
        <dbReference type="Proteomes" id="UP001154329"/>
    </source>
</evidence>
<keyword evidence="11" id="KW-1185">Reference proteome</keyword>
<keyword evidence="3" id="KW-0812">Transmembrane</keyword>
<dbReference type="Proteomes" id="UP001154329">
    <property type="component" value="Chromosome 4"/>
</dbReference>
<dbReference type="InterPro" id="IPR036013">
    <property type="entry name" value="Band_7/SPFH_dom_sf"/>
</dbReference>
<dbReference type="Pfam" id="PF01145">
    <property type="entry name" value="Band_7"/>
    <property type="match status" value="1"/>
</dbReference>
<dbReference type="SUPFAM" id="SSF117892">
    <property type="entry name" value="Band 7/SPFH domain"/>
    <property type="match status" value="1"/>
</dbReference>
<evidence type="ECO:0000256" key="8">
    <source>
        <dbReference type="ARBA" id="ARBA00023180"/>
    </source>
</evidence>
<evidence type="ECO:0000256" key="7">
    <source>
        <dbReference type="ARBA" id="ARBA00023136"/>
    </source>
</evidence>
<keyword evidence="4" id="KW-0256">Endoplasmic reticulum</keyword>
<dbReference type="PANTHER" id="PTHR15351">
    <property type="entry name" value="ERLIN (ER LIPID RAFT ASSOCIATED PROTEIN) HOMOLOG"/>
    <property type="match status" value="1"/>
</dbReference>
<organism evidence="10 11">
    <name type="scientific">Aphis gossypii</name>
    <name type="common">Cotton aphid</name>
    <dbReference type="NCBI Taxonomy" id="80765"/>
    <lineage>
        <taxon>Eukaryota</taxon>
        <taxon>Metazoa</taxon>
        <taxon>Ecdysozoa</taxon>
        <taxon>Arthropoda</taxon>
        <taxon>Hexapoda</taxon>
        <taxon>Insecta</taxon>
        <taxon>Pterygota</taxon>
        <taxon>Neoptera</taxon>
        <taxon>Paraneoptera</taxon>
        <taxon>Hemiptera</taxon>
        <taxon>Sternorrhyncha</taxon>
        <taxon>Aphidomorpha</taxon>
        <taxon>Aphidoidea</taxon>
        <taxon>Aphididae</taxon>
        <taxon>Aphidini</taxon>
        <taxon>Aphis</taxon>
        <taxon>Aphis</taxon>
    </lineage>
</organism>
<keyword evidence="5" id="KW-0735">Signal-anchor</keyword>
<evidence type="ECO:0000256" key="3">
    <source>
        <dbReference type="ARBA" id="ARBA00022692"/>
    </source>
</evidence>
<dbReference type="GO" id="GO:0031625">
    <property type="term" value="F:ubiquitin protein ligase binding"/>
    <property type="evidence" value="ECO:0007669"/>
    <property type="project" value="InterPro"/>
</dbReference>
<evidence type="ECO:0000256" key="1">
    <source>
        <dbReference type="ARBA" id="ARBA00004648"/>
    </source>
</evidence>
<dbReference type="CDD" id="cd03406">
    <property type="entry name" value="SPFH_like_u3"/>
    <property type="match status" value="1"/>
</dbReference>
<protein>
    <recommendedName>
        <fullName evidence="9">Band 7 domain-containing protein</fullName>
    </recommendedName>
</protein>
<dbReference type="InterPro" id="IPR033294">
    <property type="entry name" value="Erlin1/2"/>
</dbReference>
<evidence type="ECO:0000256" key="2">
    <source>
        <dbReference type="ARBA" id="ARBA00008164"/>
    </source>
</evidence>
<comment type="subcellular location">
    <subcellularLocation>
        <location evidence="1">Endoplasmic reticulum membrane</location>
        <topology evidence="1">Single-pass type II membrane protein</topology>
    </subcellularLocation>
</comment>